<protein>
    <recommendedName>
        <fullName evidence="4">Secreted protein</fullName>
    </recommendedName>
</protein>
<evidence type="ECO:0008006" key="4">
    <source>
        <dbReference type="Google" id="ProtNLM"/>
    </source>
</evidence>
<keyword evidence="1" id="KW-1133">Transmembrane helix</keyword>
<feature type="transmembrane region" description="Helical" evidence="1">
    <location>
        <begin position="156"/>
        <end position="179"/>
    </location>
</feature>
<name>A0ABM1ZF45_AEDAL</name>
<sequence length="202" mass="22957">MASKLEKIVSILTPIAIHAQGISMVELFADRRRMPESMQPDIASLMFVTATSMIATKWLEKNPVRLMGHVGRDGGGVGVESLVVLLIGVLANIAACDLSLRVVWIPMQYFIRYLKDQQILVFAIRWMFFYFRYFRFTRRTLVSWIEAAKTDAGFLFVRNLVAAVYLLKTLHALGYFSVVSSKLSNLRRKGKPSSMRCDPCEQ</sequence>
<accession>A0ABM1ZF45</accession>
<feature type="transmembrane region" description="Helical" evidence="1">
    <location>
        <begin position="119"/>
        <end position="136"/>
    </location>
</feature>
<reference evidence="2" key="2">
    <citation type="submission" date="2025-05" db="UniProtKB">
        <authorList>
            <consortium name="EnsemblMetazoa"/>
        </authorList>
    </citation>
    <scope>IDENTIFICATION</scope>
    <source>
        <strain evidence="2">Foshan</strain>
    </source>
</reference>
<keyword evidence="1" id="KW-0472">Membrane</keyword>
<dbReference type="Proteomes" id="UP000069940">
    <property type="component" value="Unassembled WGS sequence"/>
</dbReference>
<dbReference type="GeneID" id="109423874"/>
<organism evidence="2 3">
    <name type="scientific">Aedes albopictus</name>
    <name type="common">Asian tiger mosquito</name>
    <name type="synonym">Stegomyia albopicta</name>
    <dbReference type="NCBI Taxonomy" id="7160"/>
    <lineage>
        <taxon>Eukaryota</taxon>
        <taxon>Metazoa</taxon>
        <taxon>Ecdysozoa</taxon>
        <taxon>Arthropoda</taxon>
        <taxon>Hexapoda</taxon>
        <taxon>Insecta</taxon>
        <taxon>Pterygota</taxon>
        <taxon>Neoptera</taxon>
        <taxon>Endopterygota</taxon>
        <taxon>Diptera</taxon>
        <taxon>Nematocera</taxon>
        <taxon>Culicoidea</taxon>
        <taxon>Culicidae</taxon>
        <taxon>Culicinae</taxon>
        <taxon>Aedini</taxon>
        <taxon>Aedes</taxon>
        <taxon>Stegomyia</taxon>
    </lineage>
</organism>
<feature type="transmembrane region" description="Helical" evidence="1">
    <location>
        <begin position="79"/>
        <end position="98"/>
    </location>
</feature>
<evidence type="ECO:0000313" key="2">
    <source>
        <dbReference type="EnsemblMetazoa" id="AALFPA23_017879.P26175"/>
    </source>
</evidence>
<keyword evidence="3" id="KW-1185">Reference proteome</keyword>
<dbReference type="EnsemblMetazoa" id="AALFPA23_017879.R26175">
    <property type="protein sequence ID" value="AALFPA23_017879.P26175"/>
    <property type="gene ID" value="AALFPA23_017879"/>
</dbReference>
<keyword evidence="1" id="KW-0812">Transmembrane</keyword>
<evidence type="ECO:0000313" key="3">
    <source>
        <dbReference type="Proteomes" id="UP000069940"/>
    </source>
</evidence>
<evidence type="ECO:0000256" key="1">
    <source>
        <dbReference type="SAM" id="Phobius"/>
    </source>
</evidence>
<reference evidence="3" key="1">
    <citation type="journal article" date="2015" name="Proc. Natl. Acad. Sci. U.S.A.">
        <title>Genome sequence of the Asian Tiger mosquito, Aedes albopictus, reveals insights into its biology, genetics, and evolution.</title>
        <authorList>
            <person name="Chen X.G."/>
            <person name="Jiang X."/>
            <person name="Gu J."/>
            <person name="Xu M."/>
            <person name="Wu Y."/>
            <person name="Deng Y."/>
            <person name="Zhang C."/>
            <person name="Bonizzoni M."/>
            <person name="Dermauw W."/>
            <person name="Vontas J."/>
            <person name="Armbruster P."/>
            <person name="Huang X."/>
            <person name="Yang Y."/>
            <person name="Zhang H."/>
            <person name="He W."/>
            <person name="Peng H."/>
            <person name="Liu Y."/>
            <person name="Wu K."/>
            <person name="Chen J."/>
            <person name="Lirakis M."/>
            <person name="Topalis P."/>
            <person name="Van Leeuwen T."/>
            <person name="Hall A.B."/>
            <person name="Jiang X."/>
            <person name="Thorpe C."/>
            <person name="Mueller R.L."/>
            <person name="Sun C."/>
            <person name="Waterhouse R.M."/>
            <person name="Yan G."/>
            <person name="Tu Z.J."/>
            <person name="Fang X."/>
            <person name="James A.A."/>
        </authorList>
    </citation>
    <scope>NUCLEOTIDE SEQUENCE [LARGE SCALE GENOMIC DNA]</scope>
    <source>
        <strain evidence="3">Foshan</strain>
    </source>
</reference>
<proteinExistence type="predicted"/>
<dbReference type="RefSeq" id="XP_062705783.1">
    <property type="nucleotide sequence ID" value="XM_062849799.1"/>
</dbReference>